<dbReference type="InterPro" id="IPR047122">
    <property type="entry name" value="Trans-enoyl_RdTase-like"/>
</dbReference>
<dbReference type="SMART" id="SM00829">
    <property type="entry name" value="PKS_ER"/>
    <property type="match status" value="1"/>
</dbReference>
<dbReference type="InterPro" id="IPR013149">
    <property type="entry name" value="ADH-like_C"/>
</dbReference>
<gene>
    <name evidence="2" type="ORF">FIBSPDRAFT_960769</name>
</gene>
<dbReference type="PANTHER" id="PTHR45348">
    <property type="entry name" value="HYPOTHETICAL OXIDOREDUCTASE (EUROFUNG)"/>
    <property type="match status" value="1"/>
</dbReference>
<reference evidence="2 3" key="1">
    <citation type="journal article" date="2016" name="Mol. Biol. Evol.">
        <title>Comparative Genomics of Early-Diverging Mushroom-Forming Fungi Provides Insights into the Origins of Lignocellulose Decay Capabilities.</title>
        <authorList>
            <person name="Nagy L.G."/>
            <person name="Riley R."/>
            <person name="Tritt A."/>
            <person name="Adam C."/>
            <person name="Daum C."/>
            <person name="Floudas D."/>
            <person name="Sun H."/>
            <person name="Yadav J.S."/>
            <person name="Pangilinan J."/>
            <person name="Larsson K.H."/>
            <person name="Matsuura K."/>
            <person name="Barry K."/>
            <person name="Labutti K."/>
            <person name="Kuo R."/>
            <person name="Ohm R.A."/>
            <person name="Bhattacharya S.S."/>
            <person name="Shirouzu T."/>
            <person name="Yoshinaga Y."/>
            <person name="Martin F.M."/>
            <person name="Grigoriev I.V."/>
            <person name="Hibbett D.S."/>
        </authorList>
    </citation>
    <scope>NUCLEOTIDE SEQUENCE [LARGE SCALE GENOMIC DNA]</scope>
    <source>
        <strain evidence="2 3">CBS 109695</strain>
    </source>
</reference>
<dbReference type="Proteomes" id="UP000076532">
    <property type="component" value="Unassembled WGS sequence"/>
</dbReference>
<dbReference type="OrthoDB" id="3233595at2759"/>
<dbReference type="Pfam" id="PF08240">
    <property type="entry name" value="ADH_N"/>
    <property type="match status" value="1"/>
</dbReference>
<dbReference type="Gene3D" id="3.40.50.720">
    <property type="entry name" value="NAD(P)-binding Rossmann-like Domain"/>
    <property type="match status" value="1"/>
</dbReference>
<dbReference type="SUPFAM" id="SSF51735">
    <property type="entry name" value="NAD(P)-binding Rossmann-fold domains"/>
    <property type="match status" value="1"/>
</dbReference>
<dbReference type="Pfam" id="PF00107">
    <property type="entry name" value="ADH_zinc_N"/>
    <property type="match status" value="1"/>
</dbReference>
<accession>A0A166C2P1</accession>
<name>A0A166C2P1_9AGAM</name>
<dbReference type="InterPro" id="IPR011032">
    <property type="entry name" value="GroES-like_sf"/>
</dbReference>
<protein>
    <submittedName>
        <fullName evidence="2">GroES-like protein</fullName>
    </submittedName>
</protein>
<dbReference type="AlphaFoldDB" id="A0A166C2P1"/>
<evidence type="ECO:0000313" key="3">
    <source>
        <dbReference type="Proteomes" id="UP000076532"/>
    </source>
</evidence>
<dbReference type="STRING" id="436010.A0A166C2P1"/>
<dbReference type="InterPro" id="IPR036291">
    <property type="entry name" value="NAD(P)-bd_dom_sf"/>
</dbReference>
<dbReference type="Gene3D" id="3.90.180.10">
    <property type="entry name" value="Medium-chain alcohol dehydrogenases, catalytic domain"/>
    <property type="match status" value="1"/>
</dbReference>
<evidence type="ECO:0000259" key="1">
    <source>
        <dbReference type="SMART" id="SM00829"/>
    </source>
</evidence>
<dbReference type="SUPFAM" id="SSF50129">
    <property type="entry name" value="GroES-like"/>
    <property type="match status" value="1"/>
</dbReference>
<proteinExistence type="predicted"/>
<dbReference type="InterPro" id="IPR020843">
    <property type="entry name" value="ER"/>
</dbReference>
<keyword evidence="3" id="KW-1185">Reference proteome</keyword>
<dbReference type="GO" id="GO:0016651">
    <property type="term" value="F:oxidoreductase activity, acting on NAD(P)H"/>
    <property type="evidence" value="ECO:0007669"/>
    <property type="project" value="InterPro"/>
</dbReference>
<dbReference type="PANTHER" id="PTHR45348:SF2">
    <property type="entry name" value="ZINC-TYPE ALCOHOL DEHYDROGENASE-LIKE PROTEIN C2E1P3.01"/>
    <property type="match status" value="1"/>
</dbReference>
<dbReference type="EMBL" id="KV417636">
    <property type="protein sequence ID" value="KZP13228.1"/>
    <property type="molecule type" value="Genomic_DNA"/>
</dbReference>
<sequence length="347" mass="35684">MSSPTQKALFIPSKQAAFAVASTGVPIPAAGELLVKIQAAGLNPIDWKIQKYGFAVETYPAIIGSEFSGTVEAVGEGVTSFQKGDRVTCAGKWVNDYSAFQQFALAAADFTAKLPPSVSFDQAASIPVGVATAAIGLYQTADFGAGLTAPWQQGGKGKYEGKPLLVLGGAGSVGSYAIQFAKLSGFSPIIATASLHNSAHLKSLGATHVIDRHLEASLLREEIAKITSSPIEVVFDAVGGPQTQQSGADVLAPGGVIAIVAQSKLGDAVGDGKSVKSIFASPFHPHNRDVAVGFASELTAYLESGDIQPNRIEVLAGGLNGVADGLARLQDGKVSGVKLIVRPQETV</sequence>
<dbReference type="InterPro" id="IPR013154">
    <property type="entry name" value="ADH-like_N"/>
</dbReference>
<feature type="domain" description="Enoyl reductase (ER)" evidence="1">
    <location>
        <begin position="14"/>
        <end position="341"/>
    </location>
</feature>
<dbReference type="CDD" id="cd08249">
    <property type="entry name" value="enoyl_reductase_like"/>
    <property type="match status" value="1"/>
</dbReference>
<organism evidence="2 3">
    <name type="scientific">Athelia psychrophila</name>
    <dbReference type="NCBI Taxonomy" id="1759441"/>
    <lineage>
        <taxon>Eukaryota</taxon>
        <taxon>Fungi</taxon>
        <taxon>Dikarya</taxon>
        <taxon>Basidiomycota</taxon>
        <taxon>Agaricomycotina</taxon>
        <taxon>Agaricomycetes</taxon>
        <taxon>Agaricomycetidae</taxon>
        <taxon>Atheliales</taxon>
        <taxon>Atheliaceae</taxon>
        <taxon>Athelia</taxon>
    </lineage>
</organism>
<evidence type="ECO:0000313" key="2">
    <source>
        <dbReference type="EMBL" id="KZP13228.1"/>
    </source>
</evidence>